<evidence type="ECO:0000313" key="1">
    <source>
        <dbReference type="EMBL" id="KAB0385173.1"/>
    </source>
</evidence>
<reference evidence="1 2" key="1">
    <citation type="submission" date="2019-06" db="EMBL/GenBank/DDBJ databases">
        <title>Discovery of a novel chromosome fission-fusion reversal in muntjac.</title>
        <authorList>
            <person name="Mudd A.B."/>
            <person name="Bredeson J.V."/>
            <person name="Baum R."/>
            <person name="Hockemeyer D."/>
            <person name="Rokhsar D.S."/>
        </authorList>
    </citation>
    <scope>NUCLEOTIDE SEQUENCE [LARGE SCALE GENOMIC DNA]</scope>
    <source>
        <strain evidence="1">UCam_UCB_Mr</strain>
        <tissue evidence="1">Fibroblast cell line</tissue>
    </source>
</reference>
<keyword evidence="2" id="KW-1185">Reference proteome</keyword>
<dbReference type="Proteomes" id="UP000326062">
    <property type="component" value="Chromosome 1"/>
</dbReference>
<dbReference type="AlphaFoldDB" id="A0A5J5MZX5"/>
<protein>
    <submittedName>
        <fullName evidence="1">Uncharacterized protein</fullName>
    </submittedName>
</protein>
<dbReference type="EMBL" id="VCEB01000001">
    <property type="protein sequence ID" value="KAB0385173.1"/>
    <property type="molecule type" value="Genomic_DNA"/>
</dbReference>
<comment type="caution">
    <text evidence="1">The sequence shown here is derived from an EMBL/GenBank/DDBJ whole genome shotgun (WGS) entry which is preliminary data.</text>
</comment>
<name>A0A5J5MZX5_MUNRE</name>
<proteinExistence type="predicted"/>
<accession>A0A5J5MZX5</accession>
<evidence type="ECO:0000313" key="2">
    <source>
        <dbReference type="Proteomes" id="UP000326062"/>
    </source>
</evidence>
<gene>
    <name evidence="1" type="ORF">FD755_000129</name>
</gene>
<organism evidence="1 2">
    <name type="scientific">Muntiacus reevesi</name>
    <name type="common">Reeves' muntjac</name>
    <name type="synonym">Cervus reevesi</name>
    <dbReference type="NCBI Taxonomy" id="9886"/>
    <lineage>
        <taxon>Eukaryota</taxon>
        <taxon>Metazoa</taxon>
        <taxon>Chordata</taxon>
        <taxon>Craniata</taxon>
        <taxon>Vertebrata</taxon>
        <taxon>Euteleostomi</taxon>
        <taxon>Mammalia</taxon>
        <taxon>Eutheria</taxon>
        <taxon>Laurasiatheria</taxon>
        <taxon>Artiodactyla</taxon>
        <taxon>Ruminantia</taxon>
        <taxon>Pecora</taxon>
        <taxon>Cervidae</taxon>
        <taxon>Muntiacinae</taxon>
        <taxon>Muntiacus</taxon>
    </lineage>
</organism>
<sequence length="176" mass="20009">MSSNLQIVTINRASFKHAKVVRSDSSAVPNGVARSPDHMINIIKDNVSKDIMGVSLGEEHHNPLQYPCLENPMDRERSLEGYITRWSRKCQRLLSHSVMSDSLWPHRLQPTRLLSRRHPNILQGTLLLLLLSRFSRVRLCAAPQMAAHQAPPSLGFSRQKHWSGLPFPPPMHESEK</sequence>